<dbReference type="InterPro" id="IPR022417">
    <property type="entry name" value="Porphobilin_deaminase_N"/>
</dbReference>
<dbReference type="InterPro" id="IPR022418">
    <property type="entry name" value="Porphobilinogen_deaminase_C"/>
</dbReference>
<keyword evidence="4" id="KW-0808">Transferase</keyword>
<sequence>MKKILIGSRGSKLSLAYAQKVKNLLIQANKGLEILIDIKTISTTGDKRKDVKLSKIGGKNLFCKEIEEKLLNDEITIAVHSLKDMDSNEKEGLEIGSYIKRNDPRDVFLSSNFKKLNECDEKSVIGTSSFRRKAQAQLLNNKLIYQDIRGNIDTRISKLKNKEFDGIILAYAGLISLNLQKEIKQIFTIDEMLPSIGQGIIAVQYKKNNEDIFEILQKINHKDTEFCAIAEREMLKIIGGDCATAVGGLATIVENKIFFKCQLFSDDGTKSFFYKLEGEKAEAKNIGKKVGTKLLEKAGNKFKGK</sequence>
<dbReference type="GO" id="GO:0005737">
    <property type="term" value="C:cytoplasm"/>
    <property type="evidence" value="ECO:0007669"/>
    <property type="project" value="TreeGrafter"/>
</dbReference>
<dbReference type="SUPFAM" id="SSF53850">
    <property type="entry name" value="Periplasmic binding protein-like II"/>
    <property type="match status" value="1"/>
</dbReference>
<evidence type="ECO:0000313" key="8">
    <source>
        <dbReference type="EMBL" id="SVA15841.1"/>
    </source>
</evidence>
<dbReference type="GO" id="GO:0004418">
    <property type="term" value="F:hydroxymethylbilane synthase activity"/>
    <property type="evidence" value="ECO:0007669"/>
    <property type="project" value="UniProtKB-EC"/>
</dbReference>
<dbReference type="PROSITE" id="PS00533">
    <property type="entry name" value="PORPHOBILINOGEN_DEAM"/>
    <property type="match status" value="1"/>
</dbReference>
<dbReference type="NCBIfam" id="TIGR00212">
    <property type="entry name" value="hemC"/>
    <property type="match status" value="1"/>
</dbReference>
<gene>
    <name evidence="8" type="ORF">METZ01_LOCUS68695</name>
</gene>
<dbReference type="AlphaFoldDB" id="A0A381TJZ8"/>
<evidence type="ECO:0000256" key="4">
    <source>
        <dbReference type="ARBA" id="ARBA00022679"/>
    </source>
</evidence>
<dbReference type="Gene3D" id="3.30.160.40">
    <property type="entry name" value="Porphobilinogen deaminase, C-terminal domain"/>
    <property type="match status" value="1"/>
</dbReference>
<organism evidence="8">
    <name type="scientific">marine metagenome</name>
    <dbReference type="NCBI Taxonomy" id="408172"/>
    <lineage>
        <taxon>unclassified sequences</taxon>
        <taxon>metagenomes</taxon>
        <taxon>ecological metagenomes</taxon>
    </lineage>
</organism>
<dbReference type="InterPro" id="IPR000860">
    <property type="entry name" value="HemC"/>
</dbReference>
<dbReference type="PRINTS" id="PR00151">
    <property type="entry name" value="PORPHBDMNASE"/>
</dbReference>
<feature type="domain" description="Porphobilinogen deaminase N-terminal" evidence="6">
    <location>
        <begin position="4"/>
        <end position="212"/>
    </location>
</feature>
<dbReference type="Gene3D" id="3.40.190.10">
    <property type="entry name" value="Periplasmic binding protein-like II"/>
    <property type="match status" value="2"/>
</dbReference>
<dbReference type="PANTHER" id="PTHR11557">
    <property type="entry name" value="PORPHOBILINOGEN DEAMINASE"/>
    <property type="match status" value="1"/>
</dbReference>
<dbReference type="EC" id="2.5.1.61" evidence="3"/>
<dbReference type="InterPro" id="IPR036803">
    <property type="entry name" value="Porphobilinogen_deaminase_C_sf"/>
</dbReference>
<evidence type="ECO:0000259" key="7">
    <source>
        <dbReference type="Pfam" id="PF03900"/>
    </source>
</evidence>
<accession>A0A381TJZ8</accession>
<reference evidence="8" key="1">
    <citation type="submission" date="2018-05" db="EMBL/GenBank/DDBJ databases">
        <authorList>
            <person name="Lanie J.A."/>
            <person name="Ng W.-L."/>
            <person name="Kazmierczak K.M."/>
            <person name="Andrzejewski T.M."/>
            <person name="Davidsen T.M."/>
            <person name="Wayne K.J."/>
            <person name="Tettelin H."/>
            <person name="Glass J.I."/>
            <person name="Rusch D."/>
            <person name="Podicherti R."/>
            <person name="Tsui H.-C.T."/>
            <person name="Winkler M.E."/>
        </authorList>
    </citation>
    <scope>NUCLEOTIDE SEQUENCE</scope>
</reference>
<dbReference type="PANTHER" id="PTHR11557:SF0">
    <property type="entry name" value="PORPHOBILINOGEN DEAMINASE"/>
    <property type="match status" value="1"/>
</dbReference>
<comment type="cofactor">
    <cofactor evidence="1">
        <name>dipyrromethane</name>
        <dbReference type="ChEBI" id="CHEBI:60342"/>
    </cofactor>
</comment>
<dbReference type="Pfam" id="PF01379">
    <property type="entry name" value="Porphobil_deam"/>
    <property type="match status" value="1"/>
</dbReference>
<dbReference type="SUPFAM" id="SSF54782">
    <property type="entry name" value="Porphobilinogen deaminase (hydroxymethylbilane synthase), C-terminal domain"/>
    <property type="match status" value="1"/>
</dbReference>
<keyword evidence="5" id="KW-0627">Porphyrin biosynthesis</keyword>
<evidence type="ECO:0000256" key="3">
    <source>
        <dbReference type="ARBA" id="ARBA00012655"/>
    </source>
</evidence>
<evidence type="ECO:0000259" key="6">
    <source>
        <dbReference type="Pfam" id="PF01379"/>
    </source>
</evidence>
<dbReference type="GO" id="GO:0006783">
    <property type="term" value="P:heme biosynthetic process"/>
    <property type="evidence" value="ECO:0007669"/>
    <property type="project" value="TreeGrafter"/>
</dbReference>
<dbReference type="FunFam" id="3.40.190.10:FF:000005">
    <property type="entry name" value="Porphobilinogen deaminase"/>
    <property type="match status" value="1"/>
</dbReference>
<dbReference type="InterPro" id="IPR022419">
    <property type="entry name" value="Porphobilin_deaminase_cofac_BS"/>
</dbReference>
<dbReference type="EMBL" id="UINC01004644">
    <property type="protein sequence ID" value="SVA15841.1"/>
    <property type="molecule type" value="Genomic_DNA"/>
</dbReference>
<proteinExistence type="inferred from homology"/>
<name>A0A381TJZ8_9ZZZZ</name>
<evidence type="ECO:0000256" key="2">
    <source>
        <dbReference type="ARBA" id="ARBA00005638"/>
    </source>
</evidence>
<dbReference type="PIRSF" id="PIRSF001438">
    <property type="entry name" value="4pyrrol_synth_OHMeBilane_synth"/>
    <property type="match status" value="1"/>
</dbReference>
<dbReference type="Pfam" id="PF03900">
    <property type="entry name" value="Porphobil_deamC"/>
    <property type="match status" value="1"/>
</dbReference>
<protein>
    <recommendedName>
        <fullName evidence="3">hydroxymethylbilane synthase</fullName>
        <ecNumber evidence="3">2.5.1.61</ecNumber>
    </recommendedName>
</protein>
<comment type="similarity">
    <text evidence="2">Belongs to the HMBS family.</text>
</comment>
<feature type="domain" description="Porphobilinogen deaminase C-terminal" evidence="7">
    <location>
        <begin position="226"/>
        <end position="295"/>
    </location>
</feature>
<evidence type="ECO:0000256" key="5">
    <source>
        <dbReference type="ARBA" id="ARBA00023244"/>
    </source>
</evidence>
<evidence type="ECO:0000256" key="1">
    <source>
        <dbReference type="ARBA" id="ARBA00001916"/>
    </source>
</evidence>